<dbReference type="EMBL" id="LR031573">
    <property type="protein sequence ID" value="VDC90084.1"/>
    <property type="molecule type" value="Genomic_DNA"/>
</dbReference>
<dbReference type="GO" id="GO:0008295">
    <property type="term" value="P:spermidine biosynthetic process"/>
    <property type="evidence" value="ECO:0007669"/>
    <property type="project" value="InterPro"/>
</dbReference>
<dbReference type="Gene3D" id="3.60.90.10">
    <property type="entry name" value="S-adenosylmethionine decarboxylase"/>
    <property type="match status" value="1"/>
</dbReference>
<dbReference type="AlphaFoldDB" id="M4EWH7"/>
<organism evidence="2 3">
    <name type="scientific">Brassica campestris</name>
    <name type="common">Field mustard</name>
    <dbReference type="NCBI Taxonomy" id="3711"/>
    <lineage>
        <taxon>Eukaryota</taxon>
        <taxon>Viridiplantae</taxon>
        <taxon>Streptophyta</taxon>
        <taxon>Embryophyta</taxon>
        <taxon>Tracheophyta</taxon>
        <taxon>Spermatophyta</taxon>
        <taxon>Magnoliopsida</taxon>
        <taxon>eudicotyledons</taxon>
        <taxon>Gunneridae</taxon>
        <taxon>Pentapetalae</taxon>
        <taxon>rosids</taxon>
        <taxon>malvids</taxon>
        <taxon>Brassicales</taxon>
        <taxon>Brassicaceae</taxon>
        <taxon>Brassiceae</taxon>
        <taxon>Brassica</taxon>
    </lineage>
</organism>
<dbReference type="Gramene" id="Bra033161.1">
    <property type="protein sequence ID" value="Bra033161.1-P"/>
    <property type="gene ID" value="Bra033161"/>
</dbReference>
<evidence type="ECO:0000313" key="3">
    <source>
        <dbReference type="Proteomes" id="UP000011750"/>
    </source>
</evidence>
<evidence type="ECO:0000313" key="1">
    <source>
        <dbReference type="EMBL" id="VDC90084.1"/>
    </source>
</evidence>
<dbReference type="InParanoid" id="M4EWH7"/>
<reference evidence="3" key="1">
    <citation type="journal article" date="2011" name="Nat. Genet.">
        <title>The genome of the mesopolyploid crop species Brassica rapa.</title>
        <authorList>
            <consortium name="Brassica rapa Genome Sequencing Project Consortium"/>
            <person name="Wang X."/>
            <person name="Wang H."/>
            <person name="Wang J."/>
            <person name="Sun R."/>
            <person name="Wu J."/>
            <person name="Liu S."/>
            <person name="Bai Y."/>
            <person name="Mun J.H."/>
            <person name="Bancroft I."/>
            <person name="Cheng F."/>
            <person name="Huang S."/>
            <person name="Li X."/>
            <person name="Hua W."/>
            <person name="Wang J."/>
            <person name="Wang X."/>
            <person name="Freeling M."/>
            <person name="Pires J.C."/>
            <person name="Paterson A.H."/>
            <person name="Chalhoub B."/>
            <person name="Wang B."/>
            <person name="Hayward A."/>
            <person name="Sharpe A.G."/>
            <person name="Park B.S."/>
            <person name="Weisshaar B."/>
            <person name="Liu B."/>
            <person name="Li B."/>
            <person name="Liu B."/>
            <person name="Tong C."/>
            <person name="Song C."/>
            <person name="Duran C."/>
            <person name="Peng C."/>
            <person name="Geng C."/>
            <person name="Koh C."/>
            <person name="Lin C."/>
            <person name="Edwards D."/>
            <person name="Mu D."/>
            <person name="Shen D."/>
            <person name="Soumpourou E."/>
            <person name="Li F."/>
            <person name="Fraser F."/>
            <person name="Conant G."/>
            <person name="Lassalle G."/>
            <person name="King G.J."/>
            <person name="Bonnema G."/>
            <person name="Tang H."/>
            <person name="Wang H."/>
            <person name="Belcram H."/>
            <person name="Zhou H."/>
            <person name="Hirakawa H."/>
            <person name="Abe H."/>
            <person name="Guo H."/>
            <person name="Wang H."/>
            <person name="Jin H."/>
            <person name="Parkin I.A."/>
            <person name="Batley J."/>
            <person name="Kim J.S."/>
            <person name="Just J."/>
            <person name="Li J."/>
            <person name="Xu J."/>
            <person name="Deng J."/>
            <person name="Kim J.A."/>
            <person name="Li J."/>
            <person name="Yu J."/>
            <person name="Meng J."/>
            <person name="Wang J."/>
            <person name="Min J."/>
            <person name="Poulain J."/>
            <person name="Wang J."/>
            <person name="Hatakeyama K."/>
            <person name="Wu K."/>
            <person name="Wang L."/>
            <person name="Fang L."/>
            <person name="Trick M."/>
            <person name="Links M.G."/>
            <person name="Zhao M."/>
            <person name="Jin M."/>
            <person name="Ramchiary N."/>
            <person name="Drou N."/>
            <person name="Berkman P.J."/>
            <person name="Cai Q."/>
            <person name="Huang Q."/>
            <person name="Li R."/>
            <person name="Tabata S."/>
            <person name="Cheng S."/>
            <person name="Zhang S."/>
            <person name="Zhang S."/>
            <person name="Huang S."/>
            <person name="Sato S."/>
            <person name="Sun S."/>
            <person name="Kwon S.J."/>
            <person name="Choi S.R."/>
            <person name="Lee T.H."/>
            <person name="Fan W."/>
            <person name="Zhao X."/>
            <person name="Tan X."/>
            <person name="Xu X."/>
            <person name="Wang Y."/>
            <person name="Qiu Y."/>
            <person name="Yin Y."/>
            <person name="Li Y."/>
            <person name="Du Y."/>
            <person name="Liao Y."/>
            <person name="Lim Y."/>
            <person name="Narusaka Y."/>
            <person name="Wang Y."/>
            <person name="Wang Z."/>
            <person name="Li Z."/>
            <person name="Wang Z."/>
            <person name="Xiong Z."/>
            <person name="Zhang Z."/>
        </authorList>
    </citation>
    <scope>NUCLEOTIDE SEQUENCE [LARGE SCALE GENOMIC DNA]</scope>
    <source>
        <strain evidence="3">cv. Chiifu-401-42</strain>
    </source>
</reference>
<dbReference type="EnsemblPlants" id="Bra033161.1">
    <property type="protein sequence ID" value="Bra033161.1-P"/>
    <property type="gene ID" value="Bra033161"/>
</dbReference>
<dbReference type="Proteomes" id="UP000011750">
    <property type="component" value="Chromosome A02"/>
</dbReference>
<protein>
    <submittedName>
        <fullName evidence="1 2">Uncharacterized protein</fullName>
    </submittedName>
</protein>
<dbReference type="HOGENOM" id="CLU_2161973_0_0_1"/>
<reference evidence="3" key="2">
    <citation type="journal article" date="2018" name="Hortic Res">
        <title>Improved Brassica rapa reference genome by single-molecule sequencing and chromosome conformation capture technologies.</title>
        <authorList>
            <person name="Zhang L."/>
            <person name="Cai X."/>
            <person name="Wu J."/>
            <person name="Liu M."/>
            <person name="Grob S."/>
            <person name="Cheng F."/>
            <person name="Liang J."/>
            <person name="Cai C."/>
            <person name="Liu Z."/>
            <person name="Liu B."/>
            <person name="Wang F."/>
            <person name="Li S."/>
            <person name="Liu F."/>
            <person name="Li X."/>
            <person name="Cheng L."/>
            <person name="Yang W."/>
            <person name="Li M.H."/>
            <person name="Grossniklaus U."/>
            <person name="Zheng H."/>
            <person name="Wang X."/>
        </authorList>
    </citation>
    <scope>NUCLEOTIDE SEQUENCE [LARGE SCALE GENOMIC DNA]</scope>
    <source>
        <strain evidence="3">cv. Chiifu-401-42</strain>
    </source>
</reference>
<dbReference type="GO" id="GO:0004014">
    <property type="term" value="F:adenosylmethionine decarboxylase activity"/>
    <property type="evidence" value="ECO:0007669"/>
    <property type="project" value="InterPro"/>
</dbReference>
<reference evidence="2" key="4">
    <citation type="submission" date="2023-03" db="UniProtKB">
        <authorList>
            <consortium name="EnsemblPlants"/>
        </authorList>
    </citation>
    <scope>IDENTIFICATION</scope>
    <source>
        <strain evidence="2">cv. Chiifu-401-42</strain>
    </source>
</reference>
<dbReference type="STRING" id="51351.M4EWH7"/>
<name>M4EWH7_BRACM</name>
<dbReference type="eggNOG" id="KOG0788">
    <property type="taxonomic scope" value="Eukaryota"/>
</dbReference>
<evidence type="ECO:0000313" key="2">
    <source>
        <dbReference type="EnsemblPlants" id="Bra033161.1-P"/>
    </source>
</evidence>
<proteinExistence type="predicted"/>
<dbReference type="SUPFAM" id="SSF56276">
    <property type="entry name" value="S-adenosylmethionine decarboxylase"/>
    <property type="match status" value="1"/>
</dbReference>
<reference evidence="1" key="3">
    <citation type="submission" date="2018-11" db="EMBL/GenBank/DDBJ databases">
        <authorList>
            <consortium name="Genoscope - CEA"/>
            <person name="William W."/>
        </authorList>
    </citation>
    <scope>NUCLEOTIDE SEQUENCE</scope>
</reference>
<dbReference type="UniPathway" id="UPA00331">
    <property type="reaction ID" value="UER00451"/>
</dbReference>
<accession>M4EWH7</accession>
<accession>A0A3P6ARZ6</accession>
<keyword evidence="3" id="KW-1185">Reference proteome</keyword>
<sequence length="111" mass="12397">MGRGFLGSSKKESADSRMICKSTREALINTLQAAAIDCVNQASNDTIHPVLDNILHLRTVHLDGVSYCRFEAVGYDFNTIQLNQLVRRLLSCFDSNKFSVECRCERVQAGN</sequence>
<gene>
    <name evidence="1" type="ORF">BRAA02T07644Z</name>
</gene>
<dbReference type="InterPro" id="IPR016067">
    <property type="entry name" value="S-AdoMet_deCO2ase_core"/>
</dbReference>